<dbReference type="EMBL" id="PZQS01000005">
    <property type="protein sequence ID" value="PVD30415.1"/>
    <property type="molecule type" value="Genomic_DNA"/>
</dbReference>
<accession>A0A2T7PAG6</accession>
<reference evidence="2 3" key="1">
    <citation type="submission" date="2018-04" db="EMBL/GenBank/DDBJ databases">
        <title>The genome of golden apple snail Pomacea canaliculata provides insight into stress tolerance and invasive adaptation.</title>
        <authorList>
            <person name="Liu C."/>
            <person name="Liu B."/>
            <person name="Ren Y."/>
            <person name="Zhang Y."/>
            <person name="Wang H."/>
            <person name="Li S."/>
            <person name="Jiang F."/>
            <person name="Yin L."/>
            <person name="Zhang G."/>
            <person name="Qian W."/>
            <person name="Fan W."/>
        </authorList>
    </citation>
    <scope>NUCLEOTIDE SEQUENCE [LARGE SCALE GENOMIC DNA]</scope>
    <source>
        <strain evidence="2">SZHN2017</strain>
        <tissue evidence="2">Muscle</tissue>
    </source>
</reference>
<keyword evidence="3" id="KW-1185">Reference proteome</keyword>
<protein>
    <submittedName>
        <fullName evidence="2">Uncharacterized protein</fullName>
    </submittedName>
</protein>
<name>A0A2T7PAG6_POMCA</name>
<organism evidence="2 3">
    <name type="scientific">Pomacea canaliculata</name>
    <name type="common">Golden apple snail</name>
    <dbReference type="NCBI Taxonomy" id="400727"/>
    <lineage>
        <taxon>Eukaryota</taxon>
        <taxon>Metazoa</taxon>
        <taxon>Spiralia</taxon>
        <taxon>Lophotrochozoa</taxon>
        <taxon>Mollusca</taxon>
        <taxon>Gastropoda</taxon>
        <taxon>Caenogastropoda</taxon>
        <taxon>Architaenioglossa</taxon>
        <taxon>Ampullarioidea</taxon>
        <taxon>Ampullariidae</taxon>
        <taxon>Pomacea</taxon>
    </lineage>
</organism>
<sequence length="123" mass="13651">MSRLCHKHRQSRSPDGTMTSPEGELHSRDAALHCACMLREREKKKLVFTEVGFLRDKRCCAAAETSGSPSQTNLVMNCVEGITRGSLPDEVSASLGHELGRVVQRPLLVWLQGADVICHRPNR</sequence>
<feature type="region of interest" description="Disordered" evidence="1">
    <location>
        <begin position="1"/>
        <end position="24"/>
    </location>
</feature>
<gene>
    <name evidence="2" type="ORF">C0Q70_09681</name>
</gene>
<evidence type="ECO:0000256" key="1">
    <source>
        <dbReference type="SAM" id="MobiDB-lite"/>
    </source>
</evidence>
<evidence type="ECO:0000313" key="3">
    <source>
        <dbReference type="Proteomes" id="UP000245119"/>
    </source>
</evidence>
<proteinExistence type="predicted"/>
<dbReference type="Proteomes" id="UP000245119">
    <property type="component" value="Linkage Group LG5"/>
</dbReference>
<feature type="compositionally biased region" description="Basic residues" evidence="1">
    <location>
        <begin position="1"/>
        <end position="11"/>
    </location>
</feature>
<dbReference type="AlphaFoldDB" id="A0A2T7PAG6"/>
<comment type="caution">
    <text evidence="2">The sequence shown here is derived from an EMBL/GenBank/DDBJ whole genome shotgun (WGS) entry which is preliminary data.</text>
</comment>
<evidence type="ECO:0000313" key="2">
    <source>
        <dbReference type="EMBL" id="PVD30415.1"/>
    </source>
</evidence>